<organism evidence="2 3">
    <name type="scientific">Dothistroma septosporum (strain NZE10 / CBS 128990)</name>
    <name type="common">Red band needle blight fungus</name>
    <name type="synonym">Mycosphaerella pini</name>
    <dbReference type="NCBI Taxonomy" id="675120"/>
    <lineage>
        <taxon>Eukaryota</taxon>
        <taxon>Fungi</taxon>
        <taxon>Dikarya</taxon>
        <taxon>Ascomycota</taxon>
        <taxon>Pezizomycotina</taxon>
        <taxon>Dothideomycetes</taxon>
        <taxon>Dothideomycetidae</taxon>
        <taxon>Mycosphaerellales</taxon>
        <taxon>Mycosphaerellaceae</taxon>
        <taxon>Dothistroma</taxon>
    </lineage>
</organism>
<protein>
    <submittedName>
        <fullName evidence="2">Uncharacterized protein</fullName>
    </submittedName>
</protein>
<evidence type="ECO:0000313" key="2">
    <source>
        <dbReference type="EMBL" id="EME38326.1"/>
    </source>
</evidence>
<dbReference type="AlphaFoldDB" id="N1PBP4"/>
<feature type="region of interest" description="Disordered" evidence="1">
    <location>
        <begin position="27"/>
        <end position="51"/>
    </location>
</feature>
<reference evidence="2 3" key="2">
    <citation type="journal article" date="2012" name="PLoS Pathog.">
        <title>Diverse lifestyles and strategies of plant pathogenesis encoded in the genomes of eighteen Dothideomycetes fungi.</title>
        <authorList>
            <person name="Ohm R.A."/>
            <person name="Feau N."/>
            <person name="Henrissat B."/>
            <person name="Schoch C.L."/>
            <person name="Horwitz B.A."/>
            <person name="Barry K.W."/>
            <person name="Condon B.J."/>
            <person name="Copeland A.C."/>
            <person name="Dhillon B."/>
            <person name="Glaser F."/>
            <person name="Hesse C.N."/>
            <person name="Kosti I."/>
            <person name="LaButti K."/>
            <person name="Lindquist E.A."/>
            <person name="Lucas S."/>
            <person name="Salamov A.A."/>
            <person name="Bradshaw R.E."/>
            <person name="Ciuffetti L."/>
            <person name="Hamelin R.C."/>
            <person name="Kema G.H.J."/>
            <person name="Lawrence C."/>
            <person name="Scott J.A."/>
            <person name="Spatafora J.W."/>
            <person name="Turgeon B.G."/>
            <person name="de Wit P.J.G.M."/>
            <person name="Zhong S."/>
            <person name="Goodwin S.B."/>
            <person name="Grigoriev I.V."/>
        </authorList>
    </citation>
    <scope>NUCLEOTIDE SEQUENCE [LARGE SCALE GENOMIC DNA]</scope>
    <source>
        <strain evidence="3">NZE10 / CBS 128990</strain>
    </source>
</reference>
<keyword evidence="3" id="KW-1185">Reference proteome</keyword>
<name>N1PBP4_DOTSN</name>
<sequence>MKVAELLSDLTSLQICDSNAAFALVSARPEPSTEGNSTAKDKQTDDPDLNRAKDLLELHGTVKLAHQDGTDKDLNEARDAVAKVLRTL</sequence>
<evidence type="ECO:0000313" key="3">
    <source>
        <dbReference type="Proteomes" id="UP000016933"/>
    </source>
</evidence>
<evidence type="ECO:0000256" key="1">
    <source>
        <dbReference type="SAM" id="MobiDB-lite"/>
    </source>
</evidence>
<dbReference type="EMBL" id="KB446547">
    <property type="protein sequence ID" value="EME38326.1"/>
    <property type="molecule type" value="Genomic_DNA"/>
</dbReference>
<gene>
    <name evidence="2" type="ORF">DOTSEDRAFT_141038</name>
</gene>
<feature type="compositionally biased region" description="Basic and acidic residues" evidence="1">
    <location>
        <begin position="39"/>
        <end position="51"/>
    </location>
</feature>
<proteinExistence type="predicted"/>
<dbReference type="HOGENOM" id="CLU_156018_0_0_1"/>
<reference evidence="3" key="1">
    <citation type="journal article" date="2012" name="PLoS Genet.">
        <title>The genomes of the fungal plant pathogens Cladosporium fulvum and Dothistroma septosporum reveal adaptation to different hosts and lifestyles but also signatures of common ancestry.</title>
        <authorList>
            <person name="de Wit P.J.G.M."/>
            <person name="van der Burgt A."/>
            <person name="Oekmen B."/>
            <person name="Stergiopoulos I."/>
            <person name="Abd-Elsalam K.A."/>
            <person name="Aerts A.L."/>
            <person name="Bahkali A.H."/>
            <person name="Beenen H.G."/>
            <person name="Chettri P."/>
            <person name="Cox M.P."/>
            <person name="Datema E."/>
            <person name="de Vries R.P."/>
            <person name="Dhillon B."/>
            <person name="Ganley A.R."/>
            <person name="Griffiths S.A."/>
            <person name="Guo Y."/>
            <person name="Hamelin R.C."/>
            <person name="Henrissat B."/>
            <person name="Kabir M.S."/>
            <person name="Jashni M.K."/>
            <person name="Kema G."/>
            <person name="Klaubauf S."/>
            <person name="Lapidus A."/>
            <person name="Levasseur A."/>
            <person name="Lindquist E."/>
            <person name="Mehrabi R."/>
            <person name="Ohm R.A."/>
            <person name="Owen T.J."/>
            <person name="Salamov A."/>
            <person name="Schwelm A."/>
            <person name="Schijlen E."/>
            <person name="Sun H."/>
            <person name="van den Burg H.A."/>
            <person name="van Ham R.C.H.J."/>
            <person name="Zhang S."/>
            <person name="Goodwin S.B."/>
            <person name="Grigoriev I.V."/>
            <person name="Collemare J."/>
            <person name="Bradshaw R.E."/>
        </authorList>
    </citation>
    <scope>NUCLEOTIDE SEQUENCE [LARGE SCALE GENOMIC DNA]</scope>
    <source>
        <strain evidence="3">NZE10 / CBS 128990</strain>
    </source>
</reference>
<dbReference type="eggNOG" id="ENOG502SXRJ">
    <property type="taxonomic scope" value="Eukaryota"/>
</dbReference>
<dbReference type="OMA" id="RVCGHNE"/>
<accession>N1PBP4</accession>
<dbReference type="OrthoDB" id="5394455at2759"/>
<dbReference type="Proteomes" id="UP000016933">
    <property type="component" value="Unassembled WGS sequence"/>
</dbReference>